<sequence length="143" mass="16410">MKAKEEVDLPEVITVFAKNLLVKGANANLAYIMDSSESRSVANHEEHLRIELRTLHENKLYAKFNKCEFCLTEVHFLGHVVSIEGIKVNTDKVKVVLDWNTPKNVTKVRSFLGLAGYYRMFVKGFAKLATPLTRLLRKKEKFE</sequence>
<organism evidence="1 2">
    <name type="scientific">Gossypium australe</name>
    <dbReference type="NCBI Taxonomy" id="47621"/>
    <lineage>
        <taxon>Eukaryota</taxon>
        <taxon>Viridiplantae</taxon>
        <taxon>Streptophyta</taxon>
        <taxon>Embryophyta</taxon>
        <taxon>Tracheophyta</taxon>
        <taxon>Spermatophyta</taxon>
        <taxon>Magnoliopsida</taxon>
        <taxon>eudicotyledons</taxon>
        <taxon>Gunneridae</taxon>
        <taxon>Pentapetalae</taxon>
        <taxon>rosids</taxon>
        <taxon>malvids</taxon>
        <taxon>Malvales</taxon>
        <taxon>Malvaceae</taxon>
        <taxon>Malvoideae</taxon>
        <taxon>Gossypium</taxon>
    </lineage>
</organism>
<dbReference type="EMBL" id="SMMG02000003">
    <property type="protein sequence ID" value="KAA3480683.1"/>
    <property type="molecule type" value="Genomic_DNA"/>
</dbReference>
<comment type="caution">
    <text evidence="1">The sequence shown here is derived from an EMBL/GenBank/DDBJ whole genome shotgun (WGS) entry which is preliminary data.</text>
</comment>
<gene>
    <name evidence="1" type="ORF">EPI10_021100</name>
</gene>
<keyword evidence="1" id="KW-0548">Nucleotidyltransferase</keyword>
<dbReference type="FunFam" id="3.30.70.270:FF:000020">
    <property type="entry name" value="Transposon Tf2-6 polyprotein-like Protein"/>
    <property type="match status" value="1"/>
</dbReference>
<dbReference type="SUPFAM" id="SSF56672">
    <property type="entry name" value="DNA/RNA polymerases"/>
    <property type="match status" value="1"/>
</dbReference>
<keyword evidence="1" id="KW-0808">Transferase</keyword>
<dbReference type="Gene3D" id="3.30.70.270">
    <property type="match status" value="2"/>
</dbReference>
<protein>
    <submittedName>
        <fullName evidence="1">RNA-directed DNA polymerase-like protein</fullName>
    </submittedName>
</protein>
<dbReference type="OrthoDB" id="415724at2759"/>
<dbReference type="GO" id="GO:0003964">
    <property type="term" value="F:RNA-directed DNA polymerase activity"/>
    <property type="evidence" value="ECO:0007669"/>
    <property type="project" value="UniProtKB-KW"/>
</dbReference>
<accession>A0A5B6WGV8</accession>
<reference evidence="1" key="1">
    <citation type="submission" date="2019-08" db="EMBL/GenBank/DDBJ databases">
        <authorList>
            <person name="Liu F."/>
        </authorList>
    </citation>
    <scope>NUCLEOTIDE SEQUENCE [LARGE SCALE GENOMIC DNA]</scope>
    <source>
        <strain evidence="1">PA1801</strain>
        <tissue evidence="1">Leaf</tissue>
    </source>
</reference>
<name>A0A5B6WGV8_9ROSI</name>
<evidence type="ECO:0000313" key="2">
    <source>
        <dbReference type="Proteomes" id="UP000325315"/>
    </source>
</evidence>
<proteinExistence type="predicted"/>
<dbReference type="InterPro" id="IPR043128">
    <property type="entry name" value="Rev_trsase/Diguanyl_cyclase"/>
</dbReference>
<dbReference type="Proteomes" id="UP000325315">
    <property type="component" value="Unassembled WGS sequence"/>
</dbReference>
<dbReference type="PANTHER" id="PTHR37984">
    <property type="entry name" value="PROTEIN CBG26694"/>
    <property type="match status" value="1"/>
</dbReference>
<keyword evidence="2" id="KW-1185">Reference proteome</keyword>
<dbReference type="InterPro" id="IPR043502">
    <property type="entry name" value="DNA/RNA_pol_sf"/>
</dbReference>
<dbReference type="PANTHER" id="PTHR37984:SF5">
    <property type="entry name" value="PROTEIN NYNRIN-LIKE"/>
    <property type="match status" value="1"/>
</dbReference>
<keyword evidence="1" id="KW-0695">RNA-directed DNA polymerase</keyword>
<evidence type="ECO:0000313" key="1">
    <source>
        <dbReference type="EMBL" id="KAA3480683.1"/>
    </source>
</evidence>
<dbReference type="InterPro" id="IPR050951">
    <property type="entry name" value="Retrovirus_Pol_polyprotein"/>
</dbReference>
<dbReference type="AlphaFoldDB" id="A0A5B6WGV8"/>